<evidence type="ECO:0000256" key="1">
    <source>
        <dbReference type="ARBA" id="ARBA00022729"/>
    </source>
</evidence>
<accession>F2IFY6</accession>
<organism evidence="4 5">
    <name type="scientific">Fluviicola taffensis (strain DSM 16823 / NCIMB 13979 / RW262)</name>
    <dbReference type="NCBI Taxonomy" id="755732"/>
    <lineage>
        <taxon>Bacteria</taxon>
        <taxon>Pseudomonadati</taxon>
        <taxon>Bacteroidota</taxon>
        <taxon>Flavobacteriia</taxon>
        <taxon>Flavobacteriales</taxon>
        <taxon>Crocinitomicaceae</taxon>
        <taxon>Fluviicola</taxon>
    </lineage>
</organism>
<dbReference type="InterPro" id="IPR026444">
    <property type="entry name" value="Secre_tail"/>
</dbReference>
<dbReference type="AlphaFoldDB" id="F2IFY6"/>
<protein>
    <recommendedName>
        <fullName evidence="3">Secretion system C-terminal sorting domain-containing protein</fullName>
    </recommendedName>
</protein>
<dbReference type="OrthoDB" id="5500612at2"/>
<evidence type="ECO:0000256" key="2">
    <source>
        <dbReference type="SAM" id="SignalP"/>
    </source>
</evidence>
<evidence type="ECO:0000313" key="4">
    <source>
        <dbReference type="EMBL" id="AEA43607.1"/>
    </source>
</evidence>
<dbReference type="Pfam" id="PF18962">
    <property type="entry name" value="Por_Secre_tail"/>
    <property type="match status" value="1"/>
</dbReference>
<dbReference type="Gene3D" id="2.60.120.260">
    <property type="entry name" value="Galactose-binding domain-like"/>
    <property type="match status" value="1"/>
</dbReference>
<dbReference type="Gene3D" id="2.60.40.4070">
    <property type="match status" value="1"/>
</dbReference>
<dbReference type="NCBIfam" id="TIGR04183">
    <property type="entry name" value="Por_Secre_tail"/>
    <property type="match status" value="1"/>
</dbReference>
<name>F2IFY6_FLUTR</name>
<reference evidence="4 5" key="1">
    <citation type="journal article" date="2011" name="Stand. Genomic Sci.">
        <title>Complete genome sequence of the gliding freshwater bacterium Fluviicola taffensis type strain (RW262).</title>
        <authorList>
            <person name="Woyke T."/>
            <person name="Chertkov O."/>
            <person name="Lapidus A."/>
            <person name="Nolan M."/>
            <person name="Lucas S."/>
            <person name="Del Rio T.G."/>
            <person name="Tice H."/>
            <person name="Cheng J.F."/>
            <person name="Tapia R."/>
            <person name="Han C."/>
            <person name="Goodwin L."/>
            <person name="Pitluck S."/>
            <person name="Liolios K."/>
            <person name="Pagani I."/>
            <person name="Ivanova N."/>
            <person name="Huntemann M."/>
            <person name="Mavromatis K."/>
            <person name="Mikhailova N."/>
            <person name="Pati A."/>
            <person name="Chen A."/>
            <person name="Palaniappan K."/>
            <person name="Land M."/>
            <person name="Hauser L."/>
            <person name="Brambilla E.M."/>
            <person name="Rohde M."/>
            <person name="Mwirichia R."/>
            <person name="Sikorski J."/>
            <person name="Tindall B.J."/>
            <person name="Goker M."/>
            <person name="Bristow J."/>
            <person name="Eisen J.A."/>
            <person name="Markowitz V."/>
            <person name="Hugenholtz P."/>
            <person name="Klenk H.P."/>
            <person name="Kyrpides N.C."/>
        </authorList>
    </citation>
    <scope>NUCLEOTIDE SEQUENCE [LARGE SCALE GENOMIC DNA]</scope>
    <source>
        <strain evidence="5">DSM 16823 / RW262 / RW262</strain>
    </source>
</reference>
<dbReference type="Proteomes" id="UP000007463">
    <property type="component" value="Chromosome"/>
</dbReference>
<dbReference type="eggNOG" id="COG1404">
    <property type="taxonomic scope" value="Bacteria"/>
</dbReference>
<dbReference type="RefSeq" id="WP_013686378.1">
    <property type="nucleotide sequence ID" value="NC_015321.1"/>
</dbReference>
<evidence type="ECO:0000259" key="3">
    <source>
        <dbReference type="Pfam" id="PF18962"/>
    </source>
</evidence>
<feature type="chain" id="PRO_5003279840" description="Secretion system C-terminal sorting domain-containing protein" evidence="2">
    <location>
        <begin position="21"/>
        <end position="617"/>
    </location>
</feature>
<dbReference type="KEGG" id="fte:Fluta_1615"/>
<reference evidence="5" key="2">
    <citation type="submission" date="2011-02" db="EMBL/GenBank/DDBJ databases">
        <title>The complete genome of Fluviicola taffensis DSM 16823.</title>
        <authorList>
            <consortium name="US DOE Joint Genome Institute (JGI-PGF)"/>
            <person name="Lucas S."/>
            <person name="Copeland A."/>
            <person name="Lapidus A."/>
            <person name="Bruce D."/>
            <person name="Goodwin L."/>
            <person name="Pitluck S."/>
            <person name="Kyrpides N."/>
            <person name="Mavromatis K."/>
            <person name="Ivanova N."/>
            <person name="Mikhailova N."/>
            <person name="Pagani I."/>
            <person name="Chertkov O."/>
            <person name="Detter J.C."/>
            <person name="Han C."/>
            <person name="Tapia R."/>
            <person name="Land M."/>
            <person name="Hauser L."/>
            <person name="Markowitz V."/>
            <person name="Cheng J.-F."/>
            <person name="Hugenholtz P."/>
            <person name="Woyke T."/>
            <person name="Wu D."/>
            <person name="Tindall B."/>
            <person name="Pomrenke H.G."/>
            <person name="Brambilla E."/>
            <person name="Klenk H.-P."/>
            <person name="Eisen J.A."/>
        </authorList>
    </citation>
    <scope>NUCLEOTIDE SEQUENCE [LARGE SCALE GENOMIC DNA]</scope>
    <source>
        <strain evidence="5">DSM 16823 / RW262 / RW262</strain>
    </source>
</reference>
<sequence precursor="true">MKKHITLLASALFVTGISTAQIAKSAEIGRKMPMKMTTSKAVVGNTNTDEKAGGAIIWQSDFSNTAVWTTGNVTPGVQGAFQFGPYPVDFSDYMTATTTGLTQPMAFFNGIQYLIAPPVGIQNAFMQTETIDMSVTNIISVSFNQIYRRFNNDIVYVEVSTDNGVTWPAALSKKVNTEAVGNGPTLRNVSTTDFLIGAGVTQGKVRVRWESLDADDDYGSGYGWAIDNFKVLEGYQNNLKLVNAYSAYGTELLSATKMPLSQTAGAGKMSFAAEIENVGAVAQPTSFSVTGTAYTQTSAEVSLAPFAMDSLEIPAVSGYTIPTTVGTYNFMHRALSDNTLDFIIDDTISSGFAVTTTTYAVDTYNGPSTVTGSFTGWQNQTGNPQIGTMYQVFAADEVAAVQVGIGTVPAASQTPYIGRSVYASIYKYDATTQTFVYFDRSDDHEIVAADFGNLITCTFANVPELPVGLYLVTGGTYNNFPVPIAFSGSIAAGNTRGFNGATATGLASDGNKVEAPVVRLQFVQPASLSELTSVSEVNVFPNPFVGTTEMKFNLKADNKVSVVITDVAGRTVATVPATQMNAGEQTISIDGTNFVAGIYNYTLTVGNETITKRIVKK</sequence>
<feature type="domain" description="Secretion system C-terminal sorting" evidence="3">
    <location>
        <begin position="539"/>
        <end position="615"/>
    </location>
</feature>
<feature type="signal peptide" evidence="2">
    <location>
        <begin position="1"/>
        <end position="20"/>
    </location>
</feature>
<keyword evidence="5" id="KW-1185">Reference proteome</keyword>
<gene>
    <name evidence="4" type="ordered locus">Fluta_1615</name>
</gene>
<keyword evidence="1 2" id="KW-0732">Signal</keyword>
<proteinExistence type="predicted"/>
<dbReference type="HOGENOM" id="CLU_442637_0_0_10"/>
<evidence type="ECO:0000313" key="5">
    <source>
        <dbReference type="Proteomes" id="UP000007463"/>
    </source>
</evidence>
<dbReference type="STRING" id="755732.Fluta_1615"/>
<dbReference type="EMBL" id="CP002542">
    <property type="protein sequence ID" value="AEA43607.1"/>
    <property type="molecule type" value="Genomic_DNA"/>
</dbReference>